<dbReference type="Gene3D" id="3.30.70.1170">
    <property type="entry name" value="Sun protein, domain 3"/>
    <property type="match status" value="1"/>
</dbReference>
<dbReference type="CDD" id="cd02440">
    <property type="entry name" value="AdoMet_MTases"/>
    <property type="match status" value="1"/>
</dbReference>
<dbReference type="InterPro" id="IPR001678">
    <property type="entry name" value="MeTrfase_RsmB-F_NOP2_dom"/>
</dbReference>
<keyword evidence="4 6" id="KW-0949">S-adenosyl-L-methionine</keyword>
<evidence type="ECO:0000313" key="9">
    <source>
        <dbReference type="Proteomes" id="UP000018895"/>
    </source>
</evidence>
<protein>
    <recommendedName>
        <fullName evidence="7">SAM-dependent MTase RsmB/NOP-type domain-containing protein</fullName>
    </recommendedName>
</protein>
<dbReference type="FunFam" id="3.30.70.1170:FF:000003">
    <property type="entry name" value="16S rRNA (Cytosine(967)-C(5))-methyltransferase RsmB"/>
    <property type="match status" value="1"/>
</dbReference>
<evidence type="ECO:0000256" key="1">
    <source>
        <dbReference type="ARBA" id="ARBA00007494"/>
    </source>
</evidence>
<comment type="similarity">
    <text evidence="1 6">Belongs to the class I-like SAM-binding methyltransferase superfamily. RsmB/NOP family.</text>
</comment>
<feature type="binding site" evidence="6">
    <location>
        <position position="167"/>
    </location>
    <ligand>
        <name>S-adenosyl-L-methionine</name>
        <dbReference type="ChEBI" id="CHEBI:59789"/>
    </ligand>
</feature>
<sequence length="307" mass="34444">MALELSFPKWLISRWIEQYGEEETMKICQMSHRPPAVTVRVNRMKSTVADALEALQNEGIVVERGHLSEDGLIVKTGHVFTTNAYRNGLITVQDESSMLVARALDVKEGMEVIDACAAPGGKTTHIAERMNNVGRLYSFDLHEHKISLIREQTARLGLTNVKAVAFDARKIDEYVGEKQFDRVLVDAPCSGFGVIRRKPDIKWNKKPSDIAAIQSVQMELLSALSKHVKKGGKILYSTCTIDKEENEGTVENFIKNHPEFQLDQSLPARLPEKLSESGRIKTGMVTILPHDFETDGFFIACFEKVKD</sequence>
<keyword evidence="3 6" id="KW-0808">Transferase</keyword>
<name>W4QB04_9BACI</name>
<dbReference type="PROSITE" id="PS01153">
    <property type="entry name" value="NOL1_NOP2_SUN"/>
    <property type="match status" value="1"/>
</dbReference>
<gene>
    <name evidence="8" type="ORF">JCM9152_540</name>
</gene>
<organism evidence="8 9">
    <name type="scientific">Halalkalibacter hemicellulosilyticusJCM 9152</name>
    <dbReference type="NCBI Taxonomy" id="1236971"/>
    <lineage>
        <taxon>Bacteria</taxon>
        <taxon>Bacillati</taxon>
        <taxon>Bacillota</taxon>
        <taxon>Bacilli</taxon>
        <taxon>Bacillales</taxon>
        <taxon>Bacillaceae</taxon>
        <taxon>Halalkalibacter</taxon>
    </lineage>
</organism>
<feature type="domain" description="SAM-dependent MTase RsmB/NOP-type" evidence="7">
    <location>
        <begin position="27"/>
        <end position="305"/>
    </location>
</feature>
<keyword evidence="9" id="KW-1185">Reference proteome</keyword>
<dbReference type="Pfam" id="PF22458">
    <property type="entry name" value="RsmF-B_ferredox"/>
    <property type="match status" value="1"/>
</dbReference>
<dbReference type="Gene3D" id="3.40.50.150">
    <property type="entry name" value="Vaccinia Virus protein VP39"/>
    <property type="match status" value="1"/>
</dbReference>
<dbReference type="AlphaFoldDB" id="W4QB04"/>
<accession>W4QB04</accession>
<reference evidence="8" key="1">
    <citation type="journal article" date="2014" name="Genome Announc.">
        <title>Draft Genome Sequences of Three Alkaliphilic Bacillus Strains, Bacillus wakoensis JCM 9140T, Bacillus akibai JCM 9157T, and Bacillus hemicellulosilyticus JCM 9152T.</title>
        <authorList>
            <person name="Yuki M."/>
            <person name="Oshima K."/>
            <person name="Suda W."/>
            <person name="Oshida Y."/>
            <person name="Kitamura K."/>
            <person name="Iida T."/>
            <person name="Hattori M."/>
            <person name="Ohkuma M."/>
        </authorList>
    </citation>
    <scope>NUCLEOTIDE SEQUENCE [LARGE SCALE GENOMIC DNA]</scope>
    <source>
        <strain evidence="8">JCM 9152</strain>
    </source>
</reference>
<dbReference type="NCBIfam" id="TIGR00563">
    <property type="entry name" value="rsmB"/>
    <property type="match status" value="1"/>
</dbReference>
<feature type="binding site" evidence="6">
    <location>
        <begin position="116"/>
        <end position="122"/>
    </location>
    <ligand>
        <name>S-adenosyl-L-methionine</name>
        <dbReference type="ChEBI" id="CHEBI:59789"/>
    </ligand>
</feature>
<dbReference type="InterPro" id="IPR023267">
    <property type="entry name" value="RCMT"/>
</dbReference>
<comment type="caution">
    <text evidence="8">The sequence shown here is derived from an EMBL/GenBank/DDBJ whole genome shotgun (WGS) entry which is preliminary data.</text>
</comment>
<dbReference type="PANTHER" id="PTHR22807:SF53">
    <property type="entry name" value="RIBOSOMAL RNA SMALL SUBUNIT METHYLTRANSFERASE B-RELATED"/>
    <property type="match status" value="1"/>
</dbReference>
<dbReference type="NCBIfam" id="NF011494">
    <property type="entry name" value="PRK14902.1"/>
    <property type="match status" value="1"/>
</dbReference>
<evidence type="ECO:0000256" key="2">
    <source>
        <dbReference type="ARBA" id="ARBA00022603"/>
    </source>
</evidence>
<dbReference type="Proteomes" id="UP000018895">
    <property type="component" value="Unassembled WGS sequence"/>
</dbReference>
<feature type="binding site" evidence="6">
    <location>
        <position position="140"/>
    </location>
    <ligand>
        <name>S-adenosyl-L-methionine</name>
        <dbReference type="ChEBI" id="CHEBI:59789"/>
    </ligand>
</feature>
<dbReference type="PROSITE" id="PS51686">
    <property type="entry name" value="SAM_MT_RSMB_NOP"/>
    <property type="match status" value="1"/>
</dbReference>
<evidence type="ECO:0000256" key="3">
    <source>
        <dbReference type="ARBA" id="ARBA00022679"/>
    </source>
</evidence>
<keyword evidence="2 6" id="KW-0489">Methyltransferase</keyword>
<evidence type="ECO:0000256" key="4">
    <source>
        <dbReference type="ARBA" id="ARBA00022691"/>
    </source>
</evidence>
<evidence type="ECO:0000259" key="7">
    <source>
        <dbReference type="PROSITE" id="PS51686"/>
    </source>
</evidence>
<keyword evidence="5 6" id="KW-0694">RNA-binding</keyword>
<evidence type="ECO:0000313" key="8">
    <source>
        <dbReference type="EMBL" id="GAE29195.1"/>
    </source>
</evidence>
<dbReference type="InterPro" id="IPR004573">
    <property type="entry name" value="rRNA_ssu_MeTfrase_B"/>
</dbReference>
<dbReference type="GO" id="GO:0008649">
    <property type="term" value="F:rRNA methyltransferase activity"/>
    <property type="evidence" value="ECO:0007669"/>
    <property type="project" value="InterPro"/>
</dbReference>
<dbReference type="GO" id="GO:0003723">
    <property type="term" value="F:RNA binding"/>
    <property type="evidence" value="ECO:0007669"/>
    <property type="project" value="UniProtKB-UniRule"/>
</dbReference>
<dbReference type="InterPro" id="IPR018314">
    <property type="entry name" value="RsmB/NOL1/NOP2-like_CS"/>
</dbReference>
<dbReference type="Pfam" id="PF01189">
    <property type="entry name" value="Methyltr_RsmB-F"/>
    <property type="match status" value="1"/>
</dbReference>
<dbReference type="InterPro" id="IPR029063">
    <property type="entry name" value="SAM-dependent_MTases_sf"/>
</dbReference>
<feature type="binding site" evidence="6">
    <location>
        <position position="186"/>
    </location>
    <ligand>
        <name>S-adenosyl-L-methionine</name>
        <dbReference type="ChEBI" id="CHEBI:59789"/>
    </ligand>
</feature>
<dbReference type="InterPro" id="IPR049560">
    <property type="entry name" value="MeTrfase_RsmB-F_NOP2_cat"/>
</dbReference>
<dbReference type="FunFam" id="3.40.50.150:FF:000257">
    <property type="entry name" value="16S rRNA methyltransferase"/>
    <property type="match status" value="1"/>
</dbReference>
<dbReference type="SUPFAM" id="SSF53335">
    <property type="entry name" value="S-adenosyl-L-methionine-dependent methyltransferases"/>
    <property type="match status" value="1"/>
</dbReference>
<dbReference type="STRING" id="1236971.JCM9152_540"/>
<dbReference type="EMBL" id="BAUU01000003">
    <property type="protein sequence ID" value="GAE29195.1"/>
    <property type="molecule type" value="Genomic_DNA"/>
</dbReference>
<feature type="active site" description="Nucleophile" evidence="6">
    <location>
        <position position="239"/>
    </location>
</feature>
<evidence type="ECO:0000256" key="6">
    <source>
        <dbReference type="PROSITE-ProRule" id="PRU01023"/>
    </source>
</evidence>
<dbReference type="InterPro" id="IPR054728">
    <property type="entry name" value="RsmB-like_ferredoxin"/>
</dbReference>
<dbReference type="PRINTS" id="PR02008">
    <property type="entry name" value="RCMTFAMILY"/>
</dbReference>
<evidence type="ECO:0000256" key="5">
    <source>
        <dbReference type="ARBA" id="ARBA00022884"/>
    </source>
</evidence>
<dbReference type="PANTHER" id="PTHR22807">
    <property type="entry name" value="NOP2 YEAST -RELATED NOL1/NOP2/FMU SUN DOMAIN-CONTAINING"/>
    <property type="match status" value="1"/>
</dbReference>
<proteinExistence type="inferred from homology"/>